<keyword evidence="1" id="KW-0812">Transmembrane</keyword>
<organism evidence="2 3">
    <name type="scientific">Bartonella clarridgeiae (strain CCUG 45776 / CIP 104772 / 73)</name>
    <dbReference type="NCBI Taxonomy" id="696125"/>
    <lineage>
        <taxon>Bacteria</taxon>
        <taxon>Pseudomonadati</taxon>
        <taxon>Pseudomonadota</taxon>
        <taxon>Alphaproteobacteria</taxon>
        <taxon>Hyphomicrobiales</taxon>
        <taxon>Bartonellaceae</taxon>
        <taxon>Bartonella</taxon>
    </lineage>
</organism>
<reference evidence="2 3" key="2">
    <citation type="journal article" date="2011" name="PLoS Genet.">
        <title>Parallel evolution of a type IV secretion system in radiating lineages of the host-restricted bacterial pathogen Bartonella.</title>
        <authorList>
            <person name="Engel P."/>
            <person name="Salzburger W."/>
            <person name="Liesch M."/>
            <person name="Chang C.C."/>
            <person name="Maruyama S."/>
            <person name="Lanz C."/>
            <person name="Calteau A."/>
            <person name="Lajus A."/>
            <person name="Medigue C."/>
            <person name="Schuster S.C."/>
            <person name="Dehio C."/>
        </authorList>
    </citation>
    <scope>NUCLEOTIDE SEQUENCE [LARGE SCALE GENOMIC DNA]</scope>
    <source>
        <strain evidence="3">CIP 104772 / 73</strain>
    </source>
</reference>
<accession>E6YFV7</accession>
<evidence type="ECO:0000313" key="2">
    <source>
        <dbReference type="EMBL" id="CBI75745.1"/>
    </source>
</evidence>
<evidence type="ECO:0000313" key="3">
    <source>
        <dbReference type="Proteomes" id="UP000009101"/>
    </source>
</evidence>
<protein>
    <submittedName>
        <fullName evidence="2">Uncharacterized protein</fullName>
    </submittedName>
</protein>
<feature type="transmembrane region" description="Helical" evidence="1">
    <location>
        <begin position="21"/>
        <end position="38"/>
    </location>
</feature>
<reference evidence="3" key="1">
    <citation type="submission" date="2009-11" db="EMBL/GenBank/DDBJ databases">
        <title>Genome sequencing of Bartonella species and comparative genomics.</title>
        <authorList>
            <person name="Engel P."/>
            <person name="Salzburger W."/>
            <person name="Marius L."/>
            <person name="Chao-Chin C."/>
            <person name="Soichi M."/>
            <person name="Christa L."/>
            <person name="Alexandra C."/>
            <person name="Aurelie L."/>
            <person name="Claudine M."/>
            <person name="Stephan S.C."/>
            <person name="Christoph D."/>
        </authorList>
    </citation>
    <scope>NUCLEOTIDE SEQUENCE [LARGE SCALE GENOMIC DNA]</scope>
    <source>
        <strain evidence="3">CIP 104772 / 73</strain>
    </source>
</reference>
<dbReference type="EMBL" id="FN645454">
    <property type="protein sequence ID" value="CBI75745.1"/>
    <property type="molecule type" value="Genomic_DNA"/>
</dbReference>
<dbReference type="Proteomes" id="UP000009101">
    <property type="component" value="Chromosome"/>
</dbReference>
<dbReference type="KEGG" id="bcd:BARCL_0064"/>
<keyword evidence="1" id="KW-0472">Membrane</keyword>
<dbReference type="AlphaFoldDB" id="E6YFV7"/>
<keyword evidence="3" id="KW-1185">Reference proteome</keyword>
<sequence length="40" mass="4853">MYKKIYLLFSIAVKSKVQKKLKINSILYNFYCAIHIFIRI</sequence>
<gene>
    <name evidence="2" type="ordered locus">BARCL_0064</name>
</gene>
<evidence type="ECO:0000256" key="1">
    <source>
        <dbReference type="SAM" id="Phobius"/>
    </source>
</evidence>
<keyword evidence="1" id="KW-1133">Transmembrane helix</keyword>
<proteinExistence type="predicted"/>
<dbReference type="HOGENOM" id="CLU_3285501_0_0_5"/>
<name>E6YFV7_BARC7</name>